<evidence type="ECO:0000256" key="2">
    <source>
        <dbReference type="ARBA" id="ARBA00007758"/>
    </source>
</evidence>
<evidence type="ECO:0000256" key="4">
    <source>
        <dbReference type="ARBA" id="ARBA00023157"/>
    </source>
</evidence>
<evidence type="ECO:0000256" key="1">
    <source>
        <dbReference type="ARBA" id="ARBA00004196"/>
    </source>
</evidence>
<gene>
    <name evidence="8" type="ORF">GCM10016234_28710</name>
</gene>
<dbReference type="Gene3D" id="3.40.30.10">
    <property type="entry name" value="Glutaredoxin"/>
    <property type="match status" value="1"/>
</dbReference>
<dbReference type="PROSITE" id="PS00194">
    <property type="entry name" value="THIOREDOXIN_1"/>
    <property type="match status" value="1"/>
</dbReference>
<evidence type="ECO:0000256" key="5">
    <source>
        <dbReference type="ARBA" id="ARBA00023284"/>
    </source>
</evidence>
<dbReference type="GO" id="GO:0015036">
    <property type="term" value="F:disulfide oxidoreductase activity"/>
    <property type="evidence" value="ECO:0007669"/>
    <property type="project" value="InterPro"/>
</dbReference>
<dbReference type="InterPro" id="IPR013766">
    <property type="entry name" value="Thioredoxin_domain"/>
</dbReference>
<organism evidence="8 9">
    <name type="scientific">Tianweitania populi</name>
    <dbReference type="NCBI Taxonomy" id="1607949"/>
    <lineage>
        <taxon>Bacteria</taxon>
        <taxon>Pseudomonadati</taxon>
        <taxon>Pseudomonadota</taxon>
        <taxon>Alphaproteobacteria</taxon>
        <taxon>Hyphomicrobiales</taxon>
        <taxon>Phyllobacteriaceae</taxon>
        <taxon>Tianweitania</taxon>
    </lineage>
</organism>
<dbReference type="PANTHER" id="PTHR42852">
    <property type="entry name" value="THIOL:DISULFIDE INTERCHANGE PROTEIN DSBE"/>
    <property type="match status" value="1"/>
</dbReference>
<dbReference type="InterPro" id="IPR013740">
    <property type="entry name" value="Redoxin"/>
</dbReference>
<dbReference type="RefSeq" id="WP_189504968.1">
    <property type="nucleotide sequence ID" value="NZ_BMZQ01000002.1"/>
</dbReference>
<evidence type="ECO:0000313" key="9">
    <source>
        <dbReference type="Proteomes" id="UP000630142"/>
    </source>
</evidence>
<feature type="transmembrane region" description="Helical" evidence="6">
    <location>
        <begin position="21"/>
        <end position="41"/>
    </location>
</feature>
<dbReference type="PANTHER" id="PTHR42852:SF6">
    <property type="entry name" value="THIOL:DISULFIDE INTERCHANGE PROTEIN DSBE"/>
    <property type="match status" value="1"/>
</dbReference>
<comment type="subcellular location">
    <subcellularLocation>
        <location evidence="1">Cell envelope</location>
    </subcellularLocation>
</comment>
<keyword evidence="6" id="KW-0812">Transmembrane</keyword>
<feature type="domain" description="Thioredoxin" evidence="7">
    <location>
        <begin position="52"/>
        <end position="195"/>
    </location>
</feature>
<dbReference type="PROSITE" id="PS51352">
    <property type="entry name" value="THIOREDOXIN_2"/>
    <property type="match status" value="1"/>
</dbReference>
<dbReference type="NCBIfam" id="TIGR00385">
    <property type="entry name" value="dsbE"/>
    <property type="match status" value="1"/>
</dbReference>
<keyword evidence="9" id="KW-1185">Reference proteome</keyword>
<reference evidence="8" key="2">
    <citation type="submission" date="2020-09" db="EMBL/GenBank/DDBJ databases">
        <authorList>
            <person name="Sun Q."/>
            <person name="Kim S."/>
        </authorList>
    </citation>
    <scope>NUCLEOTIDE SEQUENCE</scope>
    <source>
        <strain evidence="8">KCTC 42249</strain>
    </source>
</reference>
<accession>A0A8J3DWT3</accession>
<dbReference type="Pfam" id="PF08534">
    <property type="entry name" value="Redoxin"/>
    <property type="match status" value="1"/>
</dbReference>
<keyword evidence="6" id="KW-1133">Transmembrane helix</keyword>
<evidence type="ECO:0000313" key="8">
    <source>
        <dbReference type="EMBL" id="GHD18346.1"/>
    </source>
</evidence>
<dbReference type="InterPro" id="IPR036249">
    <property type="entry name" value="Thioredoxin-like_sf"/>
</dbReference>
<comment type="similarity">
    <text evidence="2">Belongs to the thioredoxin family. DsbE subfamily.</text>
</comment>
<keyword evidence="5" id="KW-0676">Redox-active center</keyword>
<evidence type="ECO:0000256" key="6">
    <source>
        <dbReference type="SAM" id="Phobius"/>
    </source>
</evidence>
<dbReference type="AlphaFoldDB" id="A0A8J3DWT3"/>
<evidence type="ECO:0000259" key="7">
    <source>
        <dbReference type="PROSITE" id="PS51352"/>
    </source>
</evidence>
<dbReference type="CDD" id="cd03010">
    <property type="entry name" value="TlpA_like_DsbE"/>
    <property type="match status" value="1"/>
</dbReference>
<reference evidence="8" key="1">
    <citation type="journal article" date="2014" name="Int. J. Syst. Evol. Microbiol.">
        <title>Complete genome sequence of Corynebacterium casei LMG S-19264T (=DSM 44701T), isolated from a smear-ripened cheese.</title>
        <authorList>
            <consortium name="US DOE Joint Genome Institute (JGI-PGF)"/>
            <person name="Walter F."/>
            <person name="Albersmeier A."/>
            <person name="Kalinowski J."/>
            <person name="Ruckert C."/>
        </authorList>
    </citation>
    <scope>NUCLEOTIDE SEQUENCE</scope>
    <source>
        <strain evidence="8">KCTC 42249</strain>
    </source>
</reference>
<proteinExistence type="inferred from homology"/>
<keyword evidence="6" id="KW-0472">Membrane</keyword>
<dbReference type="EMBL" id="BMZQ01000002">
    <property type="protein sequence ID" value="GHD18346.1"/>
    <property type="molecule type" value="Genomic_DNA"/>
</dbReference>
<dbReference type="SUPFAM" id="SSF52833">
    <property type="entry name" value="Thioredoxin-like"/>
    <property type="match status" value="1"/>
</dbReference>
<keyword evidence="4" id="KW-1015">Disulfide bond</keyword>
<dbReference type="Proteomes" id="UP000630142">
    <property type="component" value="Unassembled WGS sequence"/>
</dbReference>
<keyword evidence="3" id="KW-0201">Cytochrome c-type biogenesis</keyword>
<name>A0A8J3DWT3_9HYPH</name>
<evidence type="ECO:0000256" key="3">
    <source>
        <dbReference type="ARBA" id="ARBA00022748"/>
    </source>
</evidence>
<dbReference type="InterPro" id="IPR004799">
    <property type="entry name" value="Periplasmic_diS_OxRdtase_DsbE"/>
</dbReference>
<dbReference type="InterPro" id="IPR017937">
    <property type="entry name" value="Thioredoxin_CS"/>
</dbReference>
<dbReference type="GO" id="GO:0017004">
    <property type="term" value="P:cytochrome complex assembly"/>
    <property type="evidence" value="ECO:0007669"/>
    <property type="project" value="UniProtKB-KW"/>
</dbReference>
<comment type="caution">
    <text evidence="8">The sequence shown here is derived from an EMBL/GenBank/DDBJ whole genome shotgun (WGS) entry which is preliminary data.</text>
</comment>
<sequence length="200" mass="21511">MTTPLEDSRNPAPARRRRTGLYLLPFLLFVILAGFFLAQLMSGRDGSVVPSALLDAPAPETDLPALAGMNVPGLRSADFAGKVTLVNVFASWCAPCREEHPTLIQLAKEKRFSLVGLNYKDKEDNARGFLGELGNPYAAIGVDASGRKGIDWGVYGVPETFVIGRDGRIAYKFVGPLTSEGVSKKLMPAIEAAMTKTPSQ</sequence>
<protein>
    <submittedName>
        <fullName evidence="8">Thiol:disulfide interchange protein</fullName>
    </submittedName>
</protein>
<dbReference type="GO" id="GO:0030288">
    <property type="term" value="C:outer membrane-bounded periplasmic space"/>
    <property type="evidence" value="ECO:0007669"/>
    <property type="project" value="InterPro"/>
</dbReference>
<dbReference type="InterPro" id="IPR050553">
    <property type="entry name" value="Thioredoxin_ResA/DsbE_sf"/>
</dbReference>